<proteinExistence type="predicted"/>
<evidence type="ECO:0000313" key="2">
    <source>
        <dbReference type="Proteomes" id="UP000324222"/>
    </source>
</evidence>
<gene>
    <name evidence="1" type="ORF">E2C01_059499</name>
</gene>
<name>A0A5B7H6V7_PORTR</name>
<dbReference type="Proteomes" id="UP000324222">
    <property type="component" value="Unassembled WGS sequence"/>
</dbReference>
<dbReference type="AlphaFoldDB" id="A0A5B7H6V7"/>
<keyword evidence="2" id="KW-1185">Reference proteome</keyword>
<dbReference type="EMBL" id="VSRR010023271">
    <property type="protein sequence ID" value="MPC65365.1"/>
    <property type="molecule type" value="Genomic_DNA"/>
</dbReference>
<evidence type="ECO:0000313" key="1">
    <source>
        <dbReference type="EMBL" id="MPC65365.1"/>
    </source>
</evidence>
<organism evidence="1 2">
    <name type="scientific">Portunus trituberculatus</name>
    <name type="common">Swimming crab</name>
    <name type="synonym">Neptunus trituberculatus</name>
    <dbReference type="NCBI Taxonomy" id="210409"/>
    <lineage>
        <taxon>Eukaryota</taxon>
        <taxon>Metazoa</taxon>
        <taxon>Ecdysozoa</taxon>
        <taxon>Arthropoda</taxon>
        <taxon>Crustacea</taxon>
        <taxon>Multicrustacea</taxon>
        <taxon>Malacostraca</taxon>
        <taxon>Eumalacostraca</taxon>
        <taxon>Eucarida</taxon>
        <taxon>Decapoda</taxon>
        <taxon>Pleocyemata</taxon>
        <taxon>Brachyura</taxon>
        <taxon>Eubrachyura</taxon>
        <taxon>Portunoidea</taxon>
        <taxon>Portunidae</taxon>
        <taxon>Portuninae</taxon>
        <taxon>Portunus</taxon>
    </lineage>
</organism>
<sequence>MKSFRPRGCSAAHDSRIARAPPWRGGDFFDKPVESLAGLKCRPRQIREAAYRTSILSSCSLPFPVFPIKEASVVARAFISHVSQLE</sequence>
<protein>
    <submittedName>
        <fullName evidence="1">Uncharacterized protein</fullName>
    </submittedName>
</protein>
<comment type="caution">
    <text evidence="1">The sequence shown here is derived from an EMBL/GenBank/DDBJ whole genome shotgun (WGS) entry which is preliminary data.</text>
</comment>
<reference evidence="1 2" key="1">
    <citation type="submission" date="2019-05" db="EMBL/GenBank/DDBJ databases">
        <title>Another draft genome of Portunus trituberculatus and its Hox gene families provides insights of decapod evolution.</title>
        <authorList>
            <person name="Jeong J.-H."/>
            <person name="Song I."/>
            <person name="Kim S."/>
            <person name="Choi T."/>
            <person name="Kim D."/>
            <person name="Ryu S."/>
            <person name="Kim W."/>
        </authorList>
    </citation>
    <scope>NUCLEOTIDE SEQUENCE [LARGE SCALE GENOMIC DNA]</scope>
    <source>
        <tissue evidence="1">Muscle</tissue>
    </source>
</reference>
<accession>A0A5B7H6V7</accession>